<reference evidence="3" key="1">
    <citation type="journal article" date="2019" name="Int. J. Syst. Evol. Microbiol.">
        <title>The Global Catalogue of Microorganisms (GCM) 10K type strain sequencing project: providing services to taxonomists for standard genome sequencing and annotation.</title>
        <authorList>
            <consortium name="The Broad Institute Genomics Platform"/>
            <consortium name="The Broad Institute Genome Sequencing Center for Infectious Disease"/>
            <person name="Wu L."/>
            <person name="Ma J."/>
        </authorList>
    </citation>
    <scope>NUCLEOTIDE SEQUENCE [LARGE SCALE GENOMIC DNA]</scope>
    <source>
        <strain evidence="3">JCM 9377</strain>
    </source>
</reference>
<dbReference type="Pfam" id="PF20789">
    <property type="entry name" value="4HBT_3C"/>
    <property type="match status" value="1"/>
</dbReference>
<name>A0ABP6QGV3_9ACTN</name>
<evidence type="ECO:0000313" key="3">
    <source>
        <dbReference type="Proteomes" id="UP001501237"/>
    </source>
</evidence>
<organism evidence="2 3">
    <name type="scientific">Actinocorallia longicatena</name>
    <dbReference type="NCBI Taxonomy" id="111803"/>
    <lineage>
        <taxon>Bacteria</taxon>
        <taxon>Bacillati</taxon>
        <taxon>Actinomycetota</taxon>
        <taxon>Actinomycetes</taxon>
        <taxon>Streptosporangiales</taxon>
        <taxon>Thermomonosporaceae</taxon>
        <taxon>Actinocorallia</taxon>
    </lineage>
</organism>
<dbReference type="EMBL" id="BAAAUV010000016">
    <property type="protein sequence ID" value="GAA3226800.1"/>
    <property type="molecule type" value="Genomic_DNA"/>
</dbReference>
<feature type="domain" description="Acyl-CoA thioesterase-like C-terminal" evidence="1">
    <location>
        <begin position="37"/>
        <end position="127"/>
    </location>
</feature>
<dbReference type="InterPro" id="IPR029069">
    <property type="entry name" value="HotDog_dom_sf"/>
</dbReference>
<dbReference type="SUPFAM" id="SSF54637">
    <property type="entry name" value="Thioesterase/thiol ester dehydrase-isomerase"/>
    <property type="match status" value="2"/>
</dbReference>
<sequence length="271" mass="27354">MTRPADPGAVSPAGILRELGLAVRLNGDGDGVQGSARITRHMHVPGTGRPRLSILAWWADYLAGRLAMEVIAPRVPVTLDLDVHLFRPAPGTGTITGTGRTLKAGRSVFVAAVTFADEHGDPFAAATGSFMAVPDPSALLPAAPPPDGPGGAGLGMPFAERAGCELRAPGVAELRRSEDGLNASGTLAGGLTALAAEEAILSLAPPGTTLCSLALRYLAAVRTGPCVATARSRDGLAHADLRDAGGGDRLCVTAVARTFPPAGPGVLRSGG</sequence>
<gene>
    <name evidence="2" type="ORF">GCM10010468_55300</name>
</gene>
<protein>
    <recommendedName>
        <fullName evidence="1">Acyl-CoA thioesterase-like C-terminal domain-containing protein</fullName>
    </recommendedName>
</protein>
<comment type="caution">
    <text evidence="2">The sequence shown here is derived from an EMBL/GenBank/DDBJ whole genome shotgun (WGS) entry which is preliminary data.</text>
</comment>
<dbReference type="Proteomes" id="UP001501237">
    <property type="component" value="Unassembled WGS sequence"/>
</dbReference>
<evidence type="ECO:0000259" key="1">
    <source>
        <dbReference type="Pfam" id="PF20789"/>
    </source>
</evidence>
<dbReference type="RefSeq" id="WP_344833877.1">
    <property type="nucleotide sequence ID" value="NZ_BAAAUV010000016.1"/>
</dbReference>
<evidence type="ECO:0000313" key="2">
    <source>
        <dbReference type="EMBL" id="GAA3226800.1"/>
    </source>
</evidence>
<proteinExistence type="predicted"/>
<keyword evidence="3" id="KW-1185">Reference proteome</keyword>
<accession>A0ABP6QGV3</accession>
<dbReference type="Gene3D" id="3.10.129.10">
    <property type="entry name" value="Hotdog Thioesterase"/>
    <property type="match status" value="2"/>
</dbReference>
<dbReference type="InterPro" id="IPR049450">
    <property type="entry name" value="ACOT8-like_C"/>
</dbReference>